<dbReference type="RefSeq" id="WP_089371560.1">
    <property type="nucleotide sequence ID" value="NZ_BMEP01000001.1"/>
</dbReference>
<feature type="signal peptide" evidence="1">
    <location>
        <begin position="1"/>
        <end position="21"/>
    </location>
</feature>
<name>A0A238ZHZ5_9FLAO</name>
<reference evidence="2 3" key="1">
    <citation type="submission" date="2017-06" db="EMBL/GenBank/DDBJ databases">
        <authorList>
            <person name="Kim H.J."/>
            <person name="Triplett B.A."/>
        </authorList>
    </citation>
    <scope>NUCLEOTIDE SEQUENCE [LARGE SCALE GENOMIC DNA]</scope>
    <source>
        <strain evidence="2 3">DSM 25597</strain>
    </source>
</reference>
<organism evidence="2 3">
    <name type="scientific">Dokdonia pacifica</name>
    <dbReference type="NCBI Taxonomy" id="1627892"/>
    <lineage>
        <taxon>Bacteria</taxon>
        <taxon>Pseudomonadati</taxon>
        <taxon>Bacteroidota</taxon>
        <taxon>Flavobacteriia</taxon>
        <taxon>Flavobacteriales</taxon>
        <taxon>Flavobacteriaceae</taxon>
        <taxon>Dokdonia</taxon>
    </lineage>
</organism>
<dbReference type="AlphaFoldDB" id="A0A238ZHZ5"/>
<keyword evidence="1" id="KW-0732">Signal</keyword>
<keyword evidence="3" id="KW-1185">Reference proteome</keyword>
<protein>
    <submittedName>
        <fullName evidence="2">Uncharacterized protein</fullName>
    </submittedName>
</protein>
<accession>A0A238ZHZ5</accession>
<sequence length="134" mass="15775">MKIKYFLLIAISMITLNSVNAQKVKFKGEKVLLDGEEVFKFDRKGLGTEISIFSLENNDEIIYMSSNENGTRGYYDDDYVVLNFFEQRVKFESDRLRSNWKKLLTILFKEQVINENGIINVDKLNKFASKYSRY</sequence>
<dbReference type="EMBL" id="FZNY01000003">
    <property type="protein sequence ID" value="SNR82772.1"/>
    <property type="molecule type" value="Genomic_DNA"/>
</dbReference>
<evidence type="ECO:0000256" key="1">
    <source>
        <dbReference type="SAM" id="SignalP"/>
    </source>
</evidence>
<evidence type="ECO:0000313" key="3">
    <source>
        <dbReference type="Proteomes" id="UP000198379"/>
    </source>
</evidence>
<proteinExistence type="predicted"/>
<dbReference type="Proteomes" id="UP000198379">
    <property type="component" value="Unassembled WGS sequence"/>
</dbReference>
<feature type="chain" id="PRO_5012195826" evidence="1">
    <location>
        <begin position="22"/>
        <end position="134"/>
    </location>
</feature>
<gene>
    <name evidence="2" type="ORF">SAMN06265376_103235</name>
</gene>
<evidence type="ECO:0000313" key="2">
    <source>
        <dbReference type="EMBL" id="SNR82772.1"/>
    </source>
</evidence>
<dbReference type="OrthoDB" id="1363338at2"/>